<sequence length="110" mass="12312">MKSINLTLSFTCLLPVLNLQCKAPSVNTPAKPTEARGKKRLDIEDSDSENELIPTENMNLTDDKTKKRLEVEDSDCEDEQKSNENVEGKATDPTTTKKKRRLAHIGHSIC</sequence>
<proteinExistence type="predicted"/>
<feature type="compositionally biased region" description="Basic and acidic residues" evidence="1">
    <location>
        <begin position="33"/>
        <end position="43"/>
    </location>
</feature>
<dbReference type="EMBL" id="PKPP01000638">
    <property type="protein sequence ID" value="PWA90330.1"/>
    <property type="molecule type" value="Genomic_DNA"/>
</dbReference>
<evidence type="ECO:0000313" key="4">
    <source>
        <dbReference type="Proteomes" id="UP000245207"/>
    </source>
</evidence>
<dbReference type="AlphaFoldDB" id="A0A2U1PX41"/>
<keyword evidence="4" id="KW-1185">Reference proteome</keyword>
<reference evidence="3 4" key="1">
    <citation type="journal article" date="2018" name="Mol. Plant">
        <title>The genome of Artemisia annua provides insight into the evolution of Asteraceae family and artemisinin biosynthesis.</title>
        <authorList>
            <person name="Shen Q."/>
            <person name="Zhang L."/>
            <person name="Liao Z."/>
            <person name="Wang S."/>
            <person name="Yan T."/>
            <person name="Shi P."/>
            <person name="Liu M."/>
            <person name="Fu X."/>
            <person name="Pan Q."/>
            <person name="Wang Y."/>
            <person name="Lv Z."/>
            <person name="Lu X."/>
            <person name="Zhang F."/>
            <person name="Jiang W."/>
            <person name="Ma Y."/>
            <person name="Chen M."/>
            <person name="Hao X."/>
            <person name="Li L."/>
            <person name="Tang Y."/>
            <person name="Lv G."/>
            <person name="Zhou Y."/>
            <person name="Sun X."/>
            <person name="Brodelius P.E."/>
            <person name="Rose J.K.C."/>
            <person name="Tang K."/>
        </authorList>
    </citation>
    <scope>NUCLEOTIDE SEQUENCE [LARGE SCALE GENOMIC DNA]</scope>
    <source>
        <strain evidence="4">cv. Huhao1</strain>
        <tissue evidence="3">Leaf</tissue>
    </source>
</reference>
<organism evidence="3 4">
    <name type="scientific">Artemisia annua</name>
    <name type="common">Sweet wormwood</name>
    <dbReference type="NCBI Taxonomy" id="35608"/>
    <lineage>
        <taxon>Eukaryota</taxon>
        <taxon>Viridiplantae</taxon>
        <taxon>Streptophyta</taxon>
        <taxon>Embryophyta</taxon>
        <taxon>Tracheophyta</taxon>
        <taxon>Spermatophyta</taxon>
        <taxon>Magnoliopsida</taxon>
        <taxon>eudicotyledons</taxon>
        <taxon>Gunneridae</taxon>
        <taxon>Pentapetalae</taxon>
        <taxon>asterids</taxon>
        <taxon>campanulids</taxon>
        <taxon>Asterales</taxon>
        <taxon>Asteraceae</taxon>
        <taxon>Asteroideae</taxon>
        <taxon>Anthemideae</taxon>
        <taxon>Artemisiinae</taxon>
        <taxon>Artemisia</taxon>
    </lineage>
</organism>
<gene>
    <name evidence="3" type="ORF">CTI12_AA102560</name>
</gene>
<evidence type="ECO:0000256" key="2">
    <source>
        <dbReference type="SAM" id="SignalP"/>
    </source>
</evidence>
<feature type="region of interest" description="Disordered" evidence="1">
    <location>
        <begin position="23"/>
        <end position="110"/>
    </location>
</feature>
<protein>
    <submittedName>
        <fullName evidence="3">Uncharacterized protein</fullName>
    </submittedName>
</protein>
<dbReference type="Proteomes" id="UP000245207">
    <property type="component" value="Unassembled WGS sequence"/>
</dbReference>
<evidence type="ECO:0000313" key="3">
    <source>
        <dbReference type="EMBL" id="PWA90330.1"/>
    </source>
</evidence>
<feature type="compositionally biased region" description="Basic and acidic residues" evidence="1">
    <location>
        <begin position="79"/>
        <end position="90"/>
    </location>
</feature>
<feature type="signal peptide" evidence="2">
    <location>
        <begin position="1"/>
        <end position="18"/>
    </location>
</feature>
<feature type="chain" id="PRO_5015550700" evidence="2">
    <location>
        <begin position="19"/>
        <end position="110"/>
    </location>
</feature>
<name>A0A2U1PX41_ARTAN</name>
<evidence type="ECO:0000256" key="1">
    <source>
        <dbReference type="SAM" id="MobiDB-lite"/>
    </source>
</evidence>
<keyword evidence="2" id="KW-0732">Signal</keyword>
<comment type="caution">
    <text evidence="3">The sequence shown here is derived from an EMBL/GenBank/DDBJ whole genome shotgun (WGS) entry which is preliminary data.</text>
</comment>
<accession>A0A2U1PX41</accession>
<feature type="compositionally biased region" description="Basic and acidic residues" evidence="1">
    <location>
        <begin position="61"/>
        <end position="71"/>
    </location>
</feature>